<evidence type="ECO:0000313" key="3">
    <source>
        <dbReference type="EMBL" id="EGZ24504.1"/>
    </source>
</evidence>
<gene>
    <name evidence="3" type="ORF">PHYSODRAFT_539611</name>
</gene>
<feature type="compositionally biased region" description="Low complexity" evidence="1">
    <location>
        <begin position="1"/>
        <end position="12"/>
    </location>
</feature>
<name>G4YXL5_PHYSP</name>
<reference evidence="3 4" key="1">
    <citation type="journal article" date="2006" name="Science">
        <title>Phytophthora genome sequences uncover evolutionary origins and mechanisms of pathogenesis.</title>
        <authorList>
            <person name="Tyler B.M."/>
            <person name="Tripathy S."/>
            <person name="Zhang X."/>
            <person name="Dehal P."/>
            <person name="Jiang R.H."/>
            <person name="Aerts A."/>
            <person name="Arredondo F.D."/>
            <person name="Baxter L."/>
            <person name="Bensasson D."/>
            <person name="Beynon J.L."/>
            <person name="Chapman J."/>
            <person name="Damasceno C.M."/>
            <person name="Dorrance A.E."/>
            <person name="Dou D."/>
            <person name="Dickerman A.W."/>
            <person name="Dubchak I.L."/>
            <person name="Garbelotto M."/>
            <person name="Gijzen M."/>
            <person name="Gordon S.G."/>
            <person name="Govers F."/>
            <person name="Grunwald N.J."/>
            <person name="Huang W."/>
            <person name="Ivors K.L."/>
            <person name="Jones R.W."/>
            <person name="Kamoun S."/>
            <person name="Krampis K."/>
            <person name="Lamour K.H."/>
            <person name="Lee M.K."/>
            <person name="McDonald W.H."/>
            <person name="Medina M."/>
            <person name="Meijer H.J."/>
            <person name="Nordberg E.K."/>
            <person name="Maclean D.J."/>
            <person name="Ospina-Giraldo M.D."/>
            <person name="Morris P.F."/>
            <person name="Phuntumart V."/>
            <person name="Putnam N.H."/>
            <person name="Rash S."/>
            <person name="Rose J.K."/>
            <person name="Sakihama Y."/>
            <person name="Salamov A.A."/>
            <person name="Savidor A."/>
            <person name="Scheuring C.F."/>
            <person name="Smith B.M."/>
            <person name="Sobral B.W."/>
            <person name="Terry A."/>
            <person name="Torto-Alalibo T.A."/>
            <person name="Win J."/>
            <person name="Xu Z."/>
            <person name="Zhang H."/>
            <person name="Grigoriev I.V."/>
            <person name="Rokhsar D.S."/>
            <person name="Boore J.L."/>
        </authorList>
    </citation>
    <scope>NUCLEOTIDE SEQUENCE [LARGE SCALE GENOMIC DNA]</scope>
    <source>
        <strain evidence="3 4">P6497</strain>
    </source>
</reference>
<dbReference type="GeneID" id="20662380"/>
<dbReference type="AlphaFoldDB" id="G4YXL5"/>
<keyword evidence="4" id="KW-1185">Reference proteome</keyword>
<feature type="compositionally biased region" description="Basic and acidic residues" evidence="1">
    <location>
        <begin position="71"/>
        <end position="82"/>
    </location>
</feature>
<dbReference type="EMBL" id="JH159152">
    <property type="protein sequence ID" value="EGZ24504.1"/>
    <property type="molecule type" value="Genomic_DNA"/>
</dbReference>
<accession>G4YXL5</accession>
<sequence length="396" mass="43333">MHDTSSSSLSPSPTGPLPTCDDERKRVVQLQHSFSQRHRQMLQQQQRRAMVVDDRRRATDAWPLRELAAAAEHDQDEMRSDWSRGSMDSENGTTTGPSNSPRGDDASNVRPSMNAIPPHIRHSASMMSNSADDTQDSVSNASSSNDKRGYKLSHTVPAETWEKAIAAVEQQGMSLRAAAKLYGVHFAALHRRVKKRAQGGQAKGSNGYFHPSDEAGIMRVVVARAELGVLMTFDELMRLVEAAALRKLPDISVEGARNLLTRFQSRNENSIRHIIDDWPPPRLATNTSLASHNYARHQPYLQHPGFDFGSNAQGGAATAAAVAAAASTTLFVPPHHLASSIISYRDESRKPAARLVDTMRAMDLGARPSSSYVGCSTYSVSERPRPPCDVCIEESG</sequence>
<protein>
    <recommendedName>
        <fullName evidence="2">HTH psq-type domain-containing protein</fullName>
    </recommendedName>
</protein>
<feature type="region of interest" description="Disordered" evidence="1">
    <location>
        <begin position="1"/>
        <end position="54"/>
    </location>
</feature>
<feature type="compositionally biased region" description="Polar residues" evidence="1">
    <location>
        <begin position="125"/>
        <end position="144"/>
    </location>
</feature>
<dbReference type="SMR" id="G4YXL5"/>
<dbReference type="Pfam" id="PF05225">
    <property type="entry name" value="HTH_psq"/>
    <property type="match status" value="1"/>
</dbReference>
<dbReference type="GO" id="GO:0003677">
    <property type="term" value="F:DNA binding"/>
    <property type="evidence" value="ECO:0007669"/>
    <property type="project" value="InterPro"/>
</dbReference>
<dbReference type="InterPro" id="IPR007889">
    <property type="entry name" value="HTH_Psq"/>
</dbReference>
<dbReference type="KEGG" id="psoj:PHYSODRAFT_539611"/>
<dbReference type="RefSeq" id="XP_009519792.1">
    <property type="nucleotide sequence ID" value="XM_009521497.1"/>
</dbReference>
<feature type="region of interest" description="Disordered" evidence="1">
    <location>
        <begin position="68"/>
        <end position="151"/>
    </location>
</feature>
<feature type="domain" description="HTH psq-type" evidence="2">
    <location>
        <begin position="162"/>
        <end position="196"/>
    </location>
</feature>
<dbReference type="Gene3D" id="1.10.10.60">
    <property type="entry name" value="Homeodomain-like"/>
    <property type="match status" value="1"/>
</dbReference>
<dbReference type="InParanoid" id="G4YXL5"/>
<dbReference type="SUPFAM" id="SSF46689">
    <property type="entry name" value="Homeodomain-like"/>
    <property type="match status" value="1"/>
</dbReference>
<feature type="compositionally biased region" description="Polar residues" evidence="1">
    <location>
        <begin position="86"/>
        <end position="101"/>
    </location>
</feature>
<organism evidence="3 4">
    <name type="scientific">Phytophthora sojae (strain P6497)</name>
    <name type="common">Soybean stem and root rot agent</name>
    <name type="synonym">Phytophthora megasperma f. sp. glycines</name>
    <dbReference type="NCBI Taxonomy" id="1094619"/>
    <lineage>
        <taxon>Eukaryota</taxon>
        <taxon>Sar</taxon>
        <taxon>Stramenopiles</taxon>
        <taxon>Oomycota</taxon>
        <taxon>Peronosporomycetes</taxon>
        <taxon>Peronosporales</taxon>
        <taxon>Peronosporaceae</taxon>
        <taxon>Phytophthora</taxon>
    </lineage>
</organism>
<dbReference type="InterPro" id="IPR009057">
    <property type="entry name" value="Homeodomain-like_sf"/>
</dbReference>
<dbReference type="Proteomes" id="UP000002640">
    <property type="component" value="Unassembled WGS sequence"/>
</dbReference>
<evidence type="ECO:0000313" key="4">
    <source>
        <dbReference type="Proteomes" id="UP000002640"/>
    </source>
</evidence>
<evidence type="ECO:0000259" key="2">
    <source>
        <dbReference type="Pfam" id="PF05225"/>
    </source>
</evidence>
<evidence type="ECO:0000256" key="1">
    <source>
        <dbReference type="SAM" id="MobiDB-lite"/>
    </source>
</evidence>
<proteinExistence type="predicted"/>